<dbReference type="Proteomes" id="UP001627154">
    <property type="component" value="Unassembled WGS sequence"/>
</dbReference>
<name>A0ABD2WYX4_9HYME</name>
<reference evidence="1 2" key="1">
    <citation type="journal article" date="2024" name="bioRxiv">
        <title>A reference genome for Trichogramma kaykai: A tiny desert-dwelling parasitoid wasp with competing sex-ratio distorters.</title>
        <authorList>
            <person name="Culotta J."/>
            <person name="Lindsey A.R."/>
        </authorList>
    </citation>
    <scope>NUCLEOTIDE SEQUENCE [LARGE SCALE GENOMIC DNA]</scope>
    <source>
        <strain evidence="1 2">KSX58</strain>
    </source>
</reference>
<proteinExistence type="predicted"/>
<comment type="caution">
    <text evidence="1">The sequence shown here is derived from an EMBL/GenBank/DDBJ whole genome shotgun (WGS) entry which is preliminary data.</text>
</comment>
<protein>
    <submittedName>
        <fullName evidence="1">Uncharacterized protein</fullName>
    </submittedName>
</protein>
<evidence type="ECO:0000313" key="2">
    <source>
        <dbReference type="Proteomes" id="UP001627154"/>
    </source>
</evidence>
<dbReference type="EMBL" id="JBJJXI010000060">
    <property type="protein sequence ID" value="KAL3398074.1"/>
    <property type="molecule type" value="Genomic_DNA"/>
</dbReference>
<evidence type="ECO:0000313" key="1">
    <source>
        <dbReference type="EMBL" id="KAL3398074.1"/>
    </source>
</evidence>
<keyword evidence="2" id="KW-1185">Reference proteome</keyword>
<organism evidence="1 2">
    <name type="scientific">Trichogramma kaykai</name>
    <dbReference type="NCBI Taxonomy" id="54128"/>
    <lineage>
        <taxon>Eukaryota</taxon>
        <taxon>Metazoa</taxon>
        <taxon>Ecdysozoa</taxon>
        <taxon>Arthropoda</taxon>
        <taxon>Hexapoda</taxon>
        <taxon>Insecta</taxon>
        <taxon>Pterygota</taxon>
        <taxon>Neoptera</taxon>
        <taxon>Endopterygota</taxon>
        <taxon>Hymenoptera</taxon>
        <taxon>Apocrita</taxon>
        <taxon>Proctotrupomorpha</taxon>
        <taxon>Chalcidoidea</taxon>
        <taxon>Trichogrammatidae</taxon>
        <taxon>Trichogramma</taxon>
    </lineage>
</organism>
<gene>
    <name evidence="1" type="ORF">TKK_008291</name>
</gene>
<dbReference type="AlphaFoldDB" id="A0ABD2WYX4"/>
<sequence>MEVLYLFSRGVRVLEKAQLDRVIDANSKNRVLAHPYYFLSCLPQLWNPFDSLHFSTLSRTRVSERDPHFPPWIARICELPSNANRLSAPCTAPSGANNRLKFMNRTSVGVDARKHIELDDMMSRIVDTLMPLAYALLTLLMPRASVSGNRRDEFLLARVSHSTQLAVALSTGRIDFHRVPGSIVCTRCRS</sequence>
<accession>A0ABD2WYX4</accession>